<feature type="binding site" evidence="13">
    <location>
        <position position="391"/>
    </location>
    <ligand>
        <name>ATP</name>
        <dbReference type="ChEBI" id="CHEBI:30616"/>
    </ligand>
</feature>
<dbReference type="SFLD" id="SFLDG00002">
    <property type="entry name" value="C1.7:_P-type_atpase_like"/>
    <property type="match status" value="1"/>
</dbReference>
<dbReference type="InterPro" id="IPR001757">
    <property type="entry name" value="P_typ_ATPase"/>
</dbReference>
<dbReference type="EC" id="7.6.2.1" evidence="15"/>
<dbReference type="FunFam" id="3.40.50.1000:FF:000001">
    <property type="entry name" value="Phospholipid-transporting ATPase IC"/>
    <property type="match status" value="1"/>
</dbReference>
<feature type="binding site" evidence="14">
    <location>
        <position position="389"/>
    </location>
    <ligand>
        <name>Mg(2+)</name>
        <dbReference type="ChEBI" id="CHEBI:18420"/>
    </ligand>
</feature>
<dbReference type="InterPro" id="IPR023299">
    <property type="entry name" value="ATPase_P-typ_cyto_dom_N"/>
</dbReference>
<comment type="similarity">
    <text evidence="2 15">Belongs to the cation transport ATPase (P-type) (TC 3.A.3) family. Type IV subfamily.</text>
</comment>
<keyword evidence="7 14" id="KW-0460">Magnesium</keyword>
<protein>
    <recommendedName>
        <fullName evidence="15">Phospholipid-transporting ATPase</fullName>
        <ecNumber evidence="15">7.6.2.1</ecNumber>
    </recommendedName>
</protein>
<evidence type="ECO:0000256" key="3">
    <source>
        <dbReference type="ARBA" id="ARBA00022692"/>
    </source>
</evidence>
<keyword evidence="6 13" id="KW-0067">ATP-binding</keyword>
<evidence type="ECO:0000313" key="20">
    <source>
        <dbReference type="Proteomes" id="UP001146793"/>
    </source>
</evidence>
<dbReference type="NCBIfam" id="TIGR01494">
    <property type="entry name" value="ATPase_P-type"/>
    <property type="match status" value="1"/>
</dbReference>
<dbReference type="PANTHER" id="PTHR24092">
    <property type="entry name" value="PROBABLE PHOSPHOLIPID-TRANSPORTING ATPASE"/>
    <property type="match status" value="1"/>
</dbReference>
<feature type="binding site" evidence="13">
    <location>
        <position position="660"/>
    </location>
    <ligand>
        <name>ATP</name>
        <dbReference type="ChEBI" id="CHEBI:30616"/>
    </ligand>
</feature>
<dbReference type="InterPro" id="IPR008250">
    <property type="entry name" value="ATPase_P-typ_transduc_dom_A_sf"/>
</dbReference>
<feature type="binding site" evidence="13">
    <location>
        <position position="580"/>
    </location>
    <ligand>
        <name>ATP</name>
        <dbReference type="ChEBI" id="CHEBI:30616"/>
    </ligand>
</feature>
<evidence type="ECO:0000259" key="18">
    <source>
        <dbReference type="Pfam" id="PF16212"/>
    </source>
</evidence>
<feature type="binding site" evidence="13">
    <location>
        <position position="774"/>
    </location>
    <ligand>
        <name>ATP</name>
        <dbReference type="ChEBI" id="CHEBI:30616"/>
    </ligand>
</feature>
<feature type="transmembrane region" description="Helical" evidence="15">
    <location>
        <begin position="976"/>
        <end position="996"/>
    </location>
</feature>
<dbReference type="Gene3D" id="3.40.50.1000">
    <property type="entry name" value="HAD superfamily/HAD-like"/>
    <property type="match status" value="1"/>
</dbReference>
<dbReference type="GO" id="GO:0005524">
    <property type="term" value="F:ATP binding"/>
    <property type="evidence" value="ECO:0007669"/>
    <property type="project" value="UniProtKB-UniRule"/>
</dbReference>
<keyword evidence="4 14" id="KW-0479">Metal-binding</keyword>
<dbReference type="PANTHER" id="PTHR24092:SF19">
    <property type="entry name" value="PHOSPHOLIPID-TRANSPORTING ATPASE"/>
    <property type="match status" value="1"/>
</dbReference>
<evidence type="ECO:0000256" key="8">
    <source>
        <dbReference type="ARBA" id="ARBA00022967"/>
    </source>
</evidence>
<dbReference type="InterPro" id="IPR032630">
    <property type="entry name" value="P_typ_ATPase_c"/>
</dbReference>
<evidence type="ECO:0000256" key="14">
    <source>
        <dbReference type="PIRSR" id="PIRSR606539-3"/>
    </source>
</evidence>
<proteinExistence type="inferred from homology"/>
<dbReference type="InterPro" id="IPR044492">
    <property type="entry name" value="P_typ_ATPase_HD_dom"/>
</dbReference>
<dbReference type="Pfam" id="PF16209">
    <property type="entry name" value="PhoLip_ATPase_N"/>
    <property type="match status" value="1"/>
</dbReference>
<feature type="binding site" evidence="14">
    <location>
        <position position="771"/>
    </location>
    <ligand>
        <name>Mg(2+)</name>
        <dbReference type="ChEBI" id="CHEBI:18420"/>
    </ligand>
</feature>
<dbReference type="SUPFAM" id="SSF81660">
    <property type="entry name" value="Metal cation-transporting ATPase, ATP-binding domain N"/>
    <property type="match status" value="1"/>
</dbReference>
<feature type="binding site" evidence="13">
    <location>
        <position position="661"/>
    </location>
    <ligand>
        <name>ATP</name>
        <dbReference type="ChEBI" id="CHEBI:30616"/>
    </ligand>
</feature>
<dbReference type="FunFam" id="3.40.50.1000:FF:000084">
    <property type="entry name" value="Phospholipid-transporting ATPase"/>
    <property type="match status" value="1"/>
</dbReference>
<evidence type="ECO:0000256" key="4">
    <source>
        <dbReference type="ARBA" id="ARBA00022723"/>
    </source>
</evidence>
<feature type="domain" description="P-type ATPase N-terminal" evidence="17">
    <location>
        <begin position="15"/>
        <end position="77"/>
    </location>
</feature>
<feature type="binding site" evidence="14">
    <location>
        <position position="775"/>
    </location>
    <ligand>
        <name>Mg(2+)</name>
        <dbReference type="ChEBI" id="CHEBI:18420"/>
    </ligand>
</feature>
<dbReference type="InterPro" id="IPR018303">
    <property type="entry name" value="ATPase_P-typ_P_site"/>
</dbReference>
<feature type="compositionally biased region" description="Low complexity" evidence="16">
    <location>
        <begin position="1152"/>
        <end position="1173"/>
    </location>
</feature>
<evidence type="ECO:0000256" key="1">
    <source>
        <dbReference type="ARBA" id="ARBA00004141"/>
    </source>
</evidence>
<dbReference type="SUPFAM" id="SSF56784">
    <property type="entry name" value="HAD-like"/>
    <property type="match status" value="1"/>
</dbReference>
<dbReference type="SFLD" id="SFLDF00027">
    <property type="entry name" value="p-type_atpase"/>
    <property type="match status" value="1"/>
</dbReference>
<feature type="transmembrane region" description="Helical" evidence="15">
    <location>
        <begin position="318"/>
        <end position="339"/>
    </location>
</feature>
<dbReference type="SUPFAM" id="SSF81665">
    <property type="entry name" value="Calcium ATPase, transmembrane domain M"/>
    <property type="match status" value="1"/>
</dbReference>
<evidence type="ECO:0000256" key="2">
    <source>
        <dbReference type="ARBA" id="ARBA00008109"/>
    </source>
</evidence>
<dbReference type="Pfam" id="PF13246">
    <property type="entry name" value="Cation_ATPase"/>
    <property type="match status" value="1"/>
</dbReference>
<comment type="subcellular location">
    <subcellularLocation>
        <location evidence="1 15">Membrane</location>
        <topology evidence="1 15">Multi-pass membrane protein</topology>
    </subcellularLocation>
</comment>
<feature type="binding site" evidence="13">
    <location>
        <position position="524"/>
    </location>
    <ligand>
        <name>ATP</name>
        <dbReference type="ChEBI" id="CHEBI:30616"/>
    </ligand>
</feature>
<feature type="transmembrane region" description="Helical" evidence="15">
    <location>
        <begin position="858"/>
        <end position="880"/>
    </location>
</feature>
<evidence type="ECO:0000256" key="11">
    <source>
        <dbReference type="ARBA" id="ARBA00034036"/>
    </source>
</evidence>
<feature type="binding site" evidence="14">
    <location>
        <position position="391"/>
    </location>
    <ligand>
        <name>Mg(2+)</name>
        <dbReference type="ChEBI" id="CHEBI:18420"/>
    </ligand>
</feature>
<gene>
    <name evidence="19" type="ORF">M0812_21105</name>
</gene>
<sequence length="1184" mass="135644">MWRKKNKETRRIAFANNSLLNERYVKNQVTNSKYKWWNFVPLNLWEQFGRFMNQYFLLIACLQLWTEITPVDPETTWGPLAFIFLLAALKEGLDDLNRHKGDKKANERMYHIIRDEEPMDVMSKDISVGDILYLEENMESPCDIVLLSSSNEDGSCYIQTANLDGETDLKPRIGLPSTASLGTDEALCSFKGVVECKPPNPDIYVFDSTLKMQPDASEEEILSLSVSQIILQGVHLRNTEYVYGLTVYTGNQSKLGMNKLTPDTKWTKIDKQINRTTLVIFSFQFLCLLIFGITGGVWKTKAGKDKFYLYYPEDERWFQPLVIPLRFMLLMSLMIPISLKVTLDICKYLYASLINWDLEMWDDENEMGAHASNTAISEDLGQIEYIFSDKTGTLTENIMEFKKCSIFGKSYGTKHRNSSALEDPELLKAINEQRPEAILFFKNLALNQSVVPSYKETDSDDEDDLSDSDEEQEIIYKASSPDEEALVVAASKLGIKFTERKTDLLTIVINKKPIQYQLIQTLEFSSERKRMSVLVREVDSRQIFLFTKGADDVILERIRDGQETTKTIRHLERFAKNGLRTLLCGYRTVSEEELEDFLKRFKKASNEIDNRDEALENVFSKFEQDFILLGATAIEDKLQDEVPQTIRILREAGIKFWMLTGDKFSTAVQIAKSCNLMPFDGLLFPIEGGDQAEVENSLDKISEEVQDLDKNFYIIVQGSTLKIALEEVKHKLLNLSLQASSVICCRTTPQQKAGVVQMVKDLGKMTLSIGDGGNDVTMIQTAHVGVGIAGREGLQAVRAADYSISRFKFLRRLMLVHGRYSYYRTTFLAQYSFYKSIFFCVIQLTFNFWTGFSGMSFFNSLSVMTYNGVFTAIPIFFFLLDKDVSEESVYLNPHLYRDSSQGRFYNKKTLFWWFIRAIYQGVLAMVMLAGIYQGRGYIYPSDASGIDNQLLSMTGFTIVIQIQTFTMALETKHWTFYNHFIIWGFLVFFYISTIIANTLPNLEIYYLLFRAYSDPIHWLSCVLINTIVLAPVIIAKYWSAQYIPNRADLVREREVYYRSRGLPINAADATILNNLNSTEGRVIPAYNSSDFGINGIFTPFKDCFGKSDFEELNKKDPLTTLIIENIQNDILKKKNQEVRTQRELEKKRKNVDLNSSNSDDSSNSNSSTTASSTTEDEEDDELNN</sequence>
<evidence type="ECO:0000256" key="15">
    <source>
        <dbReference type="RuleBase" id="RU362033"/>
    </source>
</evidence>
<feature type="region of interest" description="Disordered" evidence="16">
    <location>
        <begin position="1140"/>
        <end position="1184"/>
    </location>
</feature>
<dbReference type="GO" id="GO:0005886">
    <property type="term" value="C:plasma membrane"/>
    <property type="evidence" value="ECO:0007669"/>
    <property type="project" value="TreeGrafter"/>
</dbReference>
<dbReference type="Gene3D" id="3.40.1110.10">
    <property type="entry name" value="Calcium-transporting ATPase, cytoplasmic domain N"/>
    <property type="match status" value="1"/>
</dbReference>
<feature type="domain" description="P-type ATPase C-terminal" evidence="18">
    <location>
        <begin position="797"/>
        <end position="1045"/>
    </location>
</feature>
<evidence type="ECO:0000256" key="6">
    <source>
        <dbReference type="ARBA" id="ARBA00022840"/>
    </source>
</evidence>
<feature type="transmembrane region" description="Helical" evidence="15">
    <location>
        <begin position="910"/>
        <end position="931"/>
    </location>
</feature>
<dbReference type="PRINTS" id="PR00119">
    <property type="entry name" value="CATATPASE"/>
</dbReference>
<feature type="compositionally biased region" description="Acidic residues" evidence="16">
    <location>
        <begin position="1174"/>
        <end position="1184"/>
    </location>
</feature>
<evidence type="ECO:0000256" key="9">
    <source>
        <dbReference type="ARBA" id="ARBA00022989"/>
    </source>
</evidence>
<dbReference type="SUPFAM" id="SSF81653">
    <property type="entry name" value="Calcium ATPase, transduction domain A"/>
    <property type="match status" value="1"/>
</dbReference>
<reference evidence="19" key="1">
    <citation type="submission" date="2022-08" db="EMBL/GenBank/DDBJ databases">
        <title>Novel sulphate-reducing endosymbionts in the free-living metamonad Anaeramoeba.</title>
        <authorList>
            <person name="Jerlstrom-Hultqvist J."/>
            <person name="Cepicka I."/>
            <person name="Gallot-Lavallee L."/>
            <person name="Salas-Leiva D."/>
            <person name="Curtis B.A."/>
            <person name="Zahonova K."/>
            <person name="Pipaliya S."/>
            <person name="Dacks J."/>
            <person name="Roger A.J."/>
        </authorList>
    </citation>
    <scope>NUCLEOTIDE SEQUENCE</scope>
    <source>
        <strain evidence="19">Busselton2</strain>
    </source>
</reference>
<feature type="transmembrane region" description="Helical" evidence="15">
    <location>
        <begin position="951"/>
        <end position="969"/>
    </location>
</feature>
<evidence type="ECO:0000256" key="5">
    <source>
        <dbReference type="ARBA" id="ARBA00022741"/>
    </source>
</evidence>
<dbReference type="Pfam" id="PF16212">
    <property type="entry name" value="PhoLip_ATPase_C"/>
    <property type="match status" value="1"/>
</dbReference>
<feature type="binding site" evidence="13">
    <location>
        <position position="752"/>
    </location>
    <ligand>
        <name>ATP</name>
        <dbReference type="ChEBI" id="CHEBI:30616"/>
    </ligand>
</feature>
<feature type="transmembrane region" description="Helical" evidence="15">
    <location>
        <begin position="833"/>
        <end position="852"/>
    </location>
</feature>
<evidence type="ECO:0000256" key="16">
    <source>
        <dbReference type="SAM" id="MobiDB-lite"/>
    </source>
</evidence>
<feature type="transmembrane region" description="Helical" evidence="15">
    <location>
        <begin position="1016"/>
        <end position="1038"/>
    </location>
</feature>
<dbReference type="GO" id="GO:0045332">
    <property type="term" value="P:phospholipid translocation"/>
    <property type="evidence" value="ECO:0007669"/>
    <property type="project" value="TreeGrafter"/>
</dbReference>
<feature type="binding site" evidence="13">
    <location>
        <position position="775"/>
    </location>
    <ligand>
        <name>ATP</name>
        <dbReference type="ChEBI" id="CHEBI:30616"/>
    </ligand>
</feature>
<dbReference type="InterPro" id="IPR006539">
    <property type="entry name" value="P-type_ATPase_IV"/>
</dbReference>
<comment type="caution">
    <text evidence="19">The sequence shown here is derived from an EMBL/GenBank/DDBJ whole genome shotgun (WGS) entry which is preliminary data.</text>
</comment>
<feature type="binding site" evidence="13">
    <location>
        <position position="390"/>
    </location>
    <ligand>
        <name>ATP</name>
        <dbReference type="ChEBI" id="CHEBI:30616"/>
    </ligand>
</feature>
<accession>A0AAV7YXQ3</accession>
<dbReference type="Gene3D" id="2.70.150.10">
    <property type="entry name" value="Calcium-transporting ATPase, cytoplasmic transduction domain A"/>
    <property type="match status" value="1"/>
</dbReference>
<dbReference type="InterPro" id="IPR036412">
    <property type="entry name" value="HAD-like_sf"/>
</dbReference>
<dbReference type="InterPro" id="IPR023298">
    <property type="entry name" value="ATPase_P-typ_TM_dom_sf"/>
</dbReference>
<feature type="transmembrane region" description="Helical" evidence="15">
    <location>
        <begin position="278"/>
        <end position="298"/>
    </location>
</feature>
<comment type="cofactor">
    <cofactor evidence="14">
        <name>Mg(2+)</name>
        <dbReference type="ChEBI" id="CHEBI:18420"/>
    </cofactor>
</comment>
<dbReference type="GO" id="GO:0140326">
    <property type="term" value="F:ATPase-coupled intramembrane lipid transporter activity"/>
    <property type="evidence" value="ECO:0007669"/>
    <property type="project" value="UniProtKB-EC"/>
</dbReference>
<dbReference type="GO" id="GO:0000287">
    <property type="term" value="F:magnesium ion binding"/>
    <property type="evidence" value="ECO:0007669"/>
    <property type="project" value="UniProtKB-UniRule"/>
</dbReference>
<evidence type="ECO:0000313" key="19">
    <source>
        <dbReference type="EMBL" id="KAJ3432174.1"/>
    </source>
</evidence>
<keyword evidence="10 15" id="KW-0472">Membrane</keyword>
<evidence type="ECO:0000256" key="10">
    <source>
        <dbReference type="ARBA" id="ARBA00023136"/>
    </source>
</evidence>
<keyword evidence="9 15" id="KW-1133">Transmembrane helix</keyword>
<feature type="active site" description="4-aspartylphosphate intermediate" evidence="12">
    <location>
        <position position="389"/>
    </location>
</feature>
<evidence type="ECO:0000256" key="12">
    <source>
        <dbReference type="PIRSR" id="PIRSR606539-1"/>
    </source>
</evidence>
<feature type="binding site" evidence="13">
    <location>
        <position position="483"/>
    </location>
    <ligand>
        <name>ATP</name>
        <dbReference type="ChEBI" id="CHEBI:30616"/>
    </ligand>
</feature>
<feature type="binding site" evidence="13">
    <location>
        <position position="662"/>
    </location>
    <ligand>
        <name>ATP</name>
        <dbReference type="ChEBI" id="CHEBI:30616"/>
    </ligand>
</feature>
<feature type="binding site" evidence="13">
    <location>
        <position position="389"/>
    </location>
    <ligand>
        <name>ATP</name>
        <dbReference type="ChEBI" id="CHEBI:30616"/>
    </ligand>
</feature>
<dbReference type="EMBL" id="JANTQA010000047">
    <property type="protein sequence ID" value="KAJ3432174.1"/>
    <property type="molecule type" value="Genomic_DNA"/>
</dbReference>
<dbReference type="SFLD" id="SFLDS00003">
    <property type="entry name" value="Haloacid_Dehalogenase"/>
    <property type="match status" value="1"/>
</dbReference>
<feature type="binding site" evidence="13">
    <location>
        <position position="746"/>
    </location>
    <ligand>
        <name>ATP</name>
        <dbReference type="ChEBI" id="CHEBI:30616"/>
    </ligand>
</feature>
<dbReference type="NCBIfam" id="TIGR01652">
    <property type="entry name" value="ATPase-Plipid"/>
    <property type="match status" value="1"/>
</dbReference>
<evidence type="ECO:0000256" key="13">
    <source>
        <dbReference type="PIRSR" id="PIRSR606539-2"/>
    </source>
</evidence>
<keyword evidence="8 15" id="KW-1278">Translocase</keyword>
<dbReference type="InterPro" id="IPR032631">
    <property type="entry name" value="P-type_ATPase_N"/>
</dbReference>
<dbReference type="Proteomes" id="UP001146793">
    <property type="component" value="Unassembled WGS sequence"/>
</dbReference>
<feature type="binding site" evidence="13">
    <location>
        <position position="548"/>
    </location>
    <ligand>
        <name>ATP</name>
        <dbReference type="ChEBI" id="CHEBI:30616"/>
    </ligand>
</feature>
<evidence type="ECO:0000256" key="7">
    <source>
        <dbReference type="ARBA" id="ARBA00022842"/>
    </source>
</evidence>
<keyword evidence="5 13" id="KW-0547">Nucleotide-binding</keyword>
<comment type="catalytic activity">
    <reaction evidence="11 15">
        <text>ATP + H2O + phospholipidSide 1 = ADP + phosphate + phospholipidSide 2.</text>
        <dbReference type="EC" id="7.6.2.1"/>
    </reaction>
</comment>
<dbReference type="PROSITE" id="PS00154">
    <property type="entry name" value="ATPASE_E1_E2"/>
    <property type="match status" value="1"/>
</dbReference>
<evidence type="ECO:0000259" key="17">
    <source>
        <dbReference type="Pfam" id="PF16209"/>
    </source>
</evidence>
<name>A0AAV7YXQ3_9EUKA</name>
<organism evidence="19 20">
    <name type="scientific">Anaeramoeba flamelloides</name>
    <dbReference type="NCBI Taxonomy" id="1746091"/>
    <lineage>
        <taxon>Eukaryota</taxon>
        <taxon>Metamonada</taxon>
        <taxon>Anaeramoebidae</taxon>
        <taxon>Anaeramoeba</taxon>
    </lineage>
</organism>
<dbReference type="InterPro" id="IPR023214">
    <property type="entry name" value="HAD_sf"/>
</dbReference>
<dbReference type="GO" id="GO:0016887">
    <property type="term" value="F:ATP hydrolysis activity"/>
    <property type="evidence" value="ECO:0007669"/>
    <property type="project" value="InterPro"/>
</dbReference>
<dbReference type="AlphaFoldDB" id="A0AAV7YXQ3"/>
<keyword evidence="3 15" id="KW-0812">Transmembrane</keyword>